<comment type="caution">
    <text evidence="5">The sequence shown here is derived from an EMBL/GenBank/DDBJ whole genome shotgun (WGS) entry which is preliminary data.</text>
</comment>
<dbReference type="PANTHER" id="PTHR46268">
    <property type="entry name" value="STRESS RESPONSE PROTEIN NHAX"/>
    <property type="match status" value="1"/>
</dbReference>
<dbReference type="EMBL" id="JANUCP010000005">
    <property type="protein sequence ID" value="MCS3920489.1"/>
    <property type="molecule type" value="Genomic_DNA"/>
</dbReference>
<sequence>MRPFSFEPKRILTAVDFSDLSSLALKYAAVGAFQFNADLIVMHAERIEVPPYILADDYEHLLSELKKRRHLAEEFLADYVHQVLGNAAERLNILYLVVEGHPADAILQVSETERAELIVMGTHGRTGWQRFRLGSVTEAVVRGTKVPVFVVRQKEREFIDVNDPTAVPKLTKILCPVNFTETAKLALNYAASIAARFKALNRPLH</sequence>
<dbReference type="RefSeq" id="WP_259099802.1">
    <property type="nucleotide sequence ID" value="NZ_CP130454.1"/>
</dbReference>
<name>A0ABT2ER98_9BACT</name>
<dbReference type="Pfam" id="PF00582">
    <property type="entry name" value="Usp"/>
    <property type="match status" value="1"/>
</dbReference>
<dbReference type="PANTHER" id="PTHR46268:SF27">
    <property type="entry name" value="UNIVERSAL STRESS PROTEIN RV2623"/>
    <property type="match status" value="1"/>
</dbReference>
<reference evidence="5 6" key="1">
    <citation type="submission" date="2022-08" db="EMBL/GenBank/DDBJ databases">
        <title>Bacterial and archaeal communities from various locations to study Microbial Dark Matter (Phase II).</title>
        <authorList>
            <person name="Stepanauskas R."/>
        </authorList>
    </citation>
    <scope>NUCLEOTIDE SEQUENCE [LARGE SCALE GENOMIC DNA]</scope>
    <source>
        <strain evidence="5 6">PD1</strain>
    </source>
</reference>
<proteinExistence type="inferred from homology"/>
<evidence type="ECO:0000313" key="6">
    <source>
        <dbReference type="Proteomes" id="UP001204798"/>
    </source>
</evidence>
<dbReference type="InterPro" id="IPR006015">
    <property type="entry name" value="Universal_stress_UspA"/>
</dbReference>
<evidence type="ECO:0000256" key="1">
    <source>
        <dbReference type="ARBA" id="ARBA00008791"/>
    </source>
</evidence>
<protein>
    <submittedName>
        <fullName evidence="5">Nucleotide-binding universal stress UspA family protein</fullName>
    </submittedName>
</protein>
<dbReference type="Proteomes" id="UP001204798">
    <property type="component" value="Unassembled WGS sequence"/>
</dbReference>
<comment type="similarity">
    <text evidence="1">Belongs to the universal stress protein A family.</text>
</comment>
<dbReference type="Gene3D" id="3.40.50.12370">
    <property type="match status" value="1"/>
</dbReference>
<dbReference type="InterPro" id="IPR006016">
    <property type="entry name" value="UspA"/>
</dbReference>
<feature type="domain" description="UspA" evidence="4">
    <location>
        <begin position="9"/>
        <end position="152"/>
    </location>
</feature>
<organism evidence="5 6">
    <name type="scientific">Candidatus Fervidibacter sacchari</name>
    <dbReference type="NCBI Taxonomy" id="1448929"/>
    <lineage>
        <taxon>Bacteria</taxon>
        <taxon>Candidatus Fervidibacterota</taxon>
        <taxon>Candidatus Fervidibacter</taxon>
    </lineage>
</organism>
<evidence type="ECO:0000256" key="2">
    <source>
        <dbReference type="ARBA" id="ARBA00022741"/>
    </source>
</evidence>
<keyword evidence="6" id="KW-1185">Reference proteome</keyword>
<keyword evidence="2" id="KW-0547">Nucleotide-binding</keyword>
<evidence type="ECO:0000256" key="3">
    <source>
        <dbReference type="ARBA" id="ARBA00022840"/>
    </source>
</evidence>
<evidence type="ECO:0000313" key="5">
    <source>
        <dbReference type="EMBL" id="MCS3920489.1"/>
    </source>
</evidence>
<dbReference type="CDD" id="cd00293">
    <property type="entry name" value="USP-like"/>
    <property type="match status" value="1"/>
</dbReference>
<accession>A0ABT2ER98</accession>
<dbReference type="SUPFAM" id="SSF52402">
    <property type="entry name" value="Adenine nucleotide alpha hydrolases-like"/>
    <property type="match status" value="1"/>
</dbReference>
<dbReference type="PRINTS" id="PR01438">
    <property type="entry name" value="UNVRSLSTRESS"/>
</dbReference>
<evidence type="ECO:0000259" key="4">
    <source>
        <dbReference type="Pfam" id="PF00582"/>
    </source>
</evidence>
<keyword evidence="3" id="KW-0067">ATP-binding</keyword>
<gene>
    <name evidence="5" type="ORF">M2350_002918</name>
</gene>